<dbReference type="EMBL" id="BLXT01006967">
    <property type="protein sequence ID" value="GFO35170.1"/>
    <property type="molecule type" value="Genomic_DNA"/>
</dbReference>
<keyword evidence="5 8" id="KW-0256">Endoplasmic reticulum</keyword>
<keyword evidence="11" id="KW-1185">Reference proteome</keyword>
<feature type="transmembrane region" description="Helical" evidence="8">
    <location>
        <begin position="533"/>
        <end position="554"/>
    </location>
</feature>
<evidence type="ECO:0000256" key="2">
    <source>
        <dbReference type="ARBA" id="ARBA00022676"/>
    </source>
</evidence>
<dbReference type="PANTHER" id="PTHR22760">
    <property type="entry name" value="GLYCOSYLTRANSFERASE"/>
    <property type="match status" value="1"/>
</dbReference>
<evidence type="ECO:0000256" key="4">
    <source>
        <dbReference type="ARBA" id="ARBA00022692"/>
    </source>
</evidence>
<evidence type="ECO:0000256" key="6">
    <source>
        <dbReference type="ARBA" id="ARBA00022989"/>
    </source>
</evidence>
<evidence type="ECO:0000256" key="3">
    <source>
        <dbReference type="ARBA" id="ARBA00022679"/>
    </source>
</evidence>
<keyword evidence="7 8" id="KW-0472">Membrane</keyword>
<evidence type="ECO:0000313" key="10">
    <source>
        <dbReference type="EMBL" id="GFO35170.1"/>
    </source>
</evidence>
<comment type="caution">
    <text evidence="10">The sequence shown here is derived from an EMBL/GenBank/DDBJ whole genome shotgun (WGS) entry which is preliminary data.</text>
</comment>
<gene>
    <name evidence="10" type="ORF">PoB_006167500</name>
</gene>
<evidence type="ECO:0000256" key="7">
    <source>
        <dbReference type="ARBA" id="ARBA00023136"/>
    </source>
</evidence>
<dbReference type="Proteomes" id="UP000735302">
    <property type="component" value="Unassembled WGS sequence"/>
</dbReference>
<reference evidence="10 11" key="1">
    <citation type="journal article" date="2021" name="Elife">
        <title>Chloroplast acquisition without the gene transfer in kleptoplastic sea slugs, Plakobranchus ocellatus.</title>
        <authorList>
            <person name="Maeda T."/>
            <person name="Takahashi S."/>
            <person name="Yoshida T."/>
            <person name="Shimamura S."/>
            <person name="Takaki Y."/>
            <person name="Nagai Y."/>
            <person name="Toyoda A."/>
            <person name="Suzuki Y."/>
            <person name="Arimoto A."/>
            <person name="Ishii H."/>
            <person name="Satoh N."/>
            <person name="Nishiyama T."/>
            <person name="Hasebe M."/>
            <person name="Maruyama T."/>
            <person name="Minagawa J."/>
            <person name="Obokata J."/>
            <person name="Shigenobu S."/>
        </authorList>
    </citation>
    <scope>NUCLEOTIDE SEQUENCE [LARGE SCALE GENOMIC DNA]</scope>
</reference>
<keyword evidence="4 8" id="KW-0812">Transmembrane</keyword>
<evidence type="ECO:0000313" key="11">
    <source>
        <dbReference type="Proteomes" id="UP000735302"/>
    </source>
</evidence>
<proteinExistence type="inferred from homology"/>
<evidence type="ECO:0000256" key="5">
    <source>
        <dbReference type="ARBA" id="ARBA00022824"/>
    </source>
</evidence>
<feature type="region of interest" description="Disordered" evidence="9">
    <location>
        <begin position="1054"/>
        <end position="1076"/>
    </location>
</feature>
<keyword evidence="6 8" id="KW-1133">Transmembrane helix</keyword>
<sequence>MRPNHHCFSAHCQGLKEPITIRMVMVFRLSHVLLTSFTPLAVSKFTKAACGDQDVASLSAIFIGASAYLNTLGSHTLVNSFVSPVIFLSLATAINVVQAHNKSFPNSSKNWPAKRSRNSHQNDVILLKRMDLRANPEPENESSHGINKNTVKTEDKDQQTMTLKPERSRFHPIEITQNSHIWCGHEVNHFNVHSNGTFSYGSGTCLEDKTCLLPALSFIDRVNRLLNSFSSPSQTRPFDFCHDCVENSKISSSNSCRSNSSSSTYHCSNSINETKSAEVDDKELYYPVHEVWSQSKDIKNHGNGTLPKLKRGKDSRISPLSNILSGFMLTLTMYIRPDAALFVGVLLVGNHQLSKTISLLSSLPAIFLAIGGVSGLVLAVANDAMFYGTFVLTPVNWVCLNVFSNTAVRLFGKSEWLFYISRVFLRDSGMSVATFVFTAAAICFFISYVMAFYRRLSKVFISPNICKEEGNIHSLACSHNTEIHLANESRARQFVEPFPSQLVNIKVHIASVIILTVMYSCMGHKEERFLHDIVILFLITVSETILIIVDFGVINITCVQLFSTKVTKLNSQDFNICKNNYQSCRTFFVVLLTLMFLFSQTKELRSSSNIQIEKWHLTTGSSGLDTNLCMYFLSKQRDVSGVFIDRKLIDTAGHSILHKDVPLLYLIGNNFVEFTKASLVKVRKDCVIGNYDEDITGNSNLNTRDNVYKESVDGLSRHKNSYCGTTVNCSNKQHEETTEKINRGNTINLNINNNHNTKSNNEKKSFCTVSYYSLNTVSDLIFKENSIGVMKKIAGVPHTIHKCNLERNQLHPHSPNSSTQGLVSNKQQLNLHRDDHDIPGLSHYNYAIIPAKRPFLSPSFRPVYQTATMWVWRRVNTPQTEARLFATVESIEKRLRQDIVKENDDHRIMSVSDSTRRNVQGDHKFVGNATEDGSAGVEQDKKQTEDSFSPGNNNSSSSSGDFNMMLEYEGETLKQLGNYRAALIRFEVIAMTSRCNDLNREVKVSVLASMVYCLHQLGEQKRMKLVLKECVKSNPRDRCLDGWRARKLKVKAKFEAHTHTNTPTPKNKKKISQNAL</sequence>
<evidence type="ECO:0000256" key="9">
    <source>
        <dbReference type="SAM" id="MobiDB-lite"/>
    </source>
</evidence>
<feature type="transmembrane region" description="Helical" evidence="8">
    <location>
        <begin position="432"/>
        <end position="453"/>
    </location>
</feature>
<accession>A0AAV4CTJ3</accession>
<feature type="transmembrane region" description="Helical" evidence="8">
    <location>
        <begin position="359"/>
        <end position="381"/>
    </location>
</feature>
<evidence type="ECO:0000256" key="1">
    <source>
        <dbReference type="ARBA" id="ARBA00004477"/>
    </source>
</evidence>
<feature type="compositionally biased region" description="Basic residues" evidence="9">
    <location>
        <begin position="1066"/>
        <end position="1076"/>
    </location>
</feature>
<dbReference type="EC" id="2.4.1.-" evidence="8"/>
<keyword evidence="3" id="KW-0808">Transferase</keyword>
<name>A0AAV4CTJ3_9GAST</name>
<keyword evidence="2 8" id="KW-0328">Glycosyltransferase</keyword>
<comment type="subcellular location">
    <subcellularLocation>
        <location evidence="1 8">Endoplasmic reticulum membrane</location>
        <topology evidence="1 8">Multi-pass membrane protein</topology>
    </subcellularLocation>
</comment>
<dbReference type="InterPro" id="IPR005599">
    <property type="entry name" value="GPI_mannosylTrfase"/>
</dbReference>
<dbReference type="AlphaFoldDB" id="A0AAV4CTJ3"/>
<dbReference type="GO" id="GO:0000030">
    <property type="term" value="F:mannosyltransferase activity"/>
    <property type="evidence" value="ECO:0007669"/>
    <property type="project" value="TreeGrafter"/>
</dbReference>
<feature type="region of interest" description="Disordered" evidence="9">
    <location>
        <begin position="913"/>
        <end position="962"/>
    </location>
</feature>
<dbReference type="GO" id="GO:0005789">
    <property type="term" value="C:endoplasmic reticulum membrane"/>
    <property type="evidence" value="ECO:0007669"/>
    <property type="project" value="UniProtKB-SubCell"/>
</dbReference>
<feature type="transmembrane region" description="Helical" evidence="8">
    <location>
        <begin position="387"/>
        <end position="411"/>
    </location>
</feature>
<comment type="similarity">
    <text evidence="8">Belongs to the glycosyltransferase 22 family.</text>
</comment>
<dbReference type="Pfam" id="PF03901">
    <property type="entry name" value="Glyco_transf_22"/>
    <property type="match status" value="1"/>
</dbReference>
<organism evidence="10 11">
    <name type="scientific">Plakobranchus ocellatus</name>
    <dbReference type="NCBI Taxonomy" id="259542"/>
    <lineage>
        <taxon>Eukaryota</taxon>
        <taxon>Metazoa</taxon>
        <taxon>Spiralia</taxon>
        <taxon>Lophotrochozoa</taxon>
        <taxon>Mollusca</taxon>
        <taxon>Gastropoda</taxon>
        <taxon>Heterobranchia</taxon>
        <taxon>Euthyneura</taxon>
        <taxon>Panpulmonata</taxon>
        <taxon>Sacoglossa</taxon>
        <taxon>Placobranchoidea</taxon>
        <taxon>Plakobranchidae</taxon>
        <taxon>Plakobranchus</taxon>
    </lineage>
</organism>
<feature type="compositionally biased region" description="Basic and acidic residues" evidence="9">
    <location>
        <begin position="913"/>
        <end position="925"/>
    </location>
</feature>
<feature type="compositionally biased region" description="Low complexity" evidence="9">
    <location>
        <begin position="946"/>
        <end position="962"/>
    </location>
</feature>
<evidence type="ECO:0000256" key="8">
    <source>
        <dbReference type="RuleBase" id="RU363075"/>
    </source>
</evidence>
<feature type="transmembrane region" description="Helical" evidence="8">
    <location>
        <begin position="323"/>
        <end position="347"/>
    </location>
</feature>
<feature type="transmembrane region" description="Helical" evidence="8">
    <location>
        <begin position="502"/>
        <end position="521"/>
    </location>
</feature>
<protein>
    <recommendedName>
        <fullName evidence="8">Mannosyltransferase</fullName>
        <ecNumber evidence="8">2.4.1.-</ecNumber>
    </recommendedName>
</protein>